<accession>A0ABV9VLU7</accession>
<protein>
    <submittedName>
        <fullName evidence="2">Uncharacterized protein</fullName>
    </submittedName>
</protein>
<comment type="caution">
    <text evidence="2">The sequence shown here is derived from an EMBL/GenBank/DDBJ whole genome shotgun (WGS) entry which is preliminary data.</text>
</comment>
<feature type="region of interest" description="Disordered" evidence="1">
    <location>
        <begin position="17"/>
        <end position="51"/>
    </location>
</feature>
<evidence type="ECO:0000256" key="1">
    <source>
        <dbReference type="SAM" id="MobiDB-lite"/>
    </source>
</evidence>
<evidence type="ECO:0000313" key="2">
    <source>
        <dbReference type="EMBL" id="MFC4983461.1"/>
    </source>
</evidence>
<proteinExistence type="predicted"/>
<dbReference type="Proteomes" id="UP001595908">
    <property type="component" value="Unassembled WGS sequence"/>
</dbReference>
<gene>
    <name evidence="2" type="ORF">ACFPL4_34895</name>
</gene>
<evidence type="ECO:0000313" key="3">
    <source>
        <dbReference type="Proteomes" id="UP001595908"/>
    </source>
</evidence>
<sequence>MSGGDVVAVAAGRVAAGQGAAEREAGGCTDSAQAGQLAAAQPTEESGWRRVGGPRFSHLSELVILWLCSRWG</sequence>
<keyword evidence="3" id="KW-1185">Reference proteome</keyword>
<name>A0ABV9VLU7_STRAZ</name>
<organism evidence="2 3">
    <name type="scientific">Streptomyces atroolivaceus</name>
    <dbReference type="NCBI Taxonomy" id="66869"/>
    <lineage>
        <taxon>Bacteria</taxon>
        <taxon>Bacillati</taxon>
        <taxon>Actinomycetota</taxon>
        <taxon>Actinomycetes</taxon>
        <taxon>Kitasatosporales</taxon>
        <taxon>Streptomycetaceae</taxon>
        <taxon>Streptomyces</taxon>
    </lineage>
</organism>
<dbReference type="RefSeq" id="WP_033305520.1">
    <property type="nucleotide sequence ID" value="NZ_JBHSJE010000017.1"/>
</dbReference>
<dbReference type="EMBL" id="JBHSJE010000017">
    <property type="protein sequence ID" value="MFC4983461.1"/>
    <property type="molecule type" value="Genomic_DNA"/>
</dbReference>
<reference evidence="3" key="1">
    <citation type="journal article" date="2019" name="Int. J. Syst. Evol. Microbiol.">
        <title>The Global Catalogue of Microorganisms (GCM) 10K type strain sequencing project: providing services to taxonomists for standard genome sequencing and annotation.</title>
        <authorList>
            <consortium name="The Broad Institute Genomics Platform"/>
            <consortium name="The Broad Institute Genome Sequencing Center for Infectious Disease"/>
            <person name="Wu L."/>
            <person name="Ma J."/>
        </authorList>
    </citation>
    <scope>NUCLEOTIDE SEQUENCE [LARGE SCALE GENOMIC DNA]</scope>
    <source>
        <strain evidence="3">ICMP 257</strain>
    </source>
</reference>
<dbReference type="GeneID" id="36317802"/>